<evidence type="ECO:0000313" key="4">
    <source>
        <dbReference type="Proteomes" id="UP000294901"/>
    </source>
</evidence>
<name>A0A4R6JX35_9ACTN</name>
<accession>A0A4R6JX35</accession>
<evidence type="ECO:0000256" key="1">
    <source>
        <dbReference type="SAM" id="MobiDB-lite"/>
    </source>
</evidence>
<proteinExistence type="predicted"/>
<reference evidence="3 4" key="1">
    <citation type="submission" date="2019-03" db="EMBL/GenBank/DDBJ databases">
        <title>Sequencing the genomes of 1000 actinobacteria strains.</title>
        <authorList>
            <person name="Klenk H.-P."/>
        </authorList>
    </citation>
    <scope>NUCLEOTIDE SEQUENCE [LARGE SCALE GENOMIC DNA]</scope>
    <source>
        <strain evidence="3 4">DSM 43805</strain>
    </source>
</reference>
<evidence type="ECO:0000256" key="2">
    <source>
        <dbReference type="SAM" id="Phobius"/>
    </source>
</evidence>
<feature type="region of interest" description="Disordered" evidence="1">
    <location>
        <begin position="348"/>
        <end position="475"/>
    </location>
</feature>
<dbReference type="AlphaFoldDB" id="A0A4R6JX35"/>
<protein>
    <submittedName>
        <fullName evidence="3">Uncharacterized protein</fullName>
    </submittedName>
</protein>
<feature type="region of interest" description="Disordered" evidence="1">
    <location>
        <begin position="146"/>
        <end position="173"/>
    </location>
</feature>
<feature type="transmembrane region" description="Helical" evidence="2">
    <location>
        <begin position="20"/>
        <end position="44"/>
    </location>
</feature>
<gene>
    <name evidence="3" type="ORF">C8E87_3942</name>
</gene>
<feature type="compositionally biased region" description="Basic and acidic residues" evidence="1">
    <location>
        <begin position="398"/>
        <end position="420"/>
    </location>
</feature>
<dbReference type="Proteomes" id="UP000294901">
    <property type="component" value="Unassembled WGS sequence"/>
</dbReference>
<organism evidence="3 4">
    <name type="scientific">Paractinoplanes brasiliensis</name>
    <dbReference type="NCBI Taxonomy" id="52695"/>
    <lineage>
        <taxon>Bacteria</taxon>
        <taxon>Bacillati</taxon>
        <taxon>Actinomycetota</taxon>
        <taxon>Actinomycetes</taxon>
        <taxon>Micromonosporales</taxon>
        <taxon>Micromonosporaceae</taxon>
        <taxon>Paractinoplanes</taxon>
    </lineage>
</organism>
<keyword evidence="2" id="KW-0472">Membrane</keyword>
<keyword evidence="4" id="KW-1185">Reference proteome</keyword>
<keyword evidence="2" id="KW-1133">Transmembrane helix</keyword>
<feature type="compositionally biased region" description="Basic residues" evidence="1">
    <location>
        <begin position="63"/>
        <end position="74"/>
    </location>
</feature>
<comment type="caution">
    <text evidence="3">The sequence shown here is derived from an EMBL/GenBank/DDBJ whole genome shotgun (WGS) entry which is preliminary data.</text>
</comment>
<feature type="region of interest" description="Disordered" evidence="1">
    <location>
        <begin position="50"/>
        <end position="96"/>
    </location>
</feature>
<sequence length="475" mass="52332">MAARARFARNAPFVTSVVTNWMTAAGIALIAGGLATLICFRTVLFGGDRRRSRADTPAGIQPKSRRARGNRRRNRAPDPALPPARALGPAEEEDSRSGLALIGLADDPEPAYADTAGRYTKDQEPFPYRAEPHPEDQEPLPYAVGPRTEDQEPFPYGVEPRAEDQKPFPYGVEPRAEDHELFPYQVEPEMDYEPEPESVFGPVLAEPGFEPVISQPVTAEPVMGEPAGFGPITTEADVFGPVMHEADVFGPLMNEPVKGGSASGGPAGFEPGALPASDAVEPAVGEAAYQEERYGHRVEGWVRPEYRHVPEEPPSGEYWTPIPVGLEPDPEPSAKGYGWPMAVERLPAAGDYEPPTGYDLVEHEPTEVVSAVPPARKRRDRAPVGDRANRIRLPRNWPARDDKYQEPAAREWRVENDSPPRRRRVDSTQRFAAVTDDPPAVSRRRPRPRPRPSAEPSDRSTTMYVSRHAAEPPPR</sequence>
<keyword evidence="2" id="KW-0812">Transmembrane</keyword>
<dbReference type="EMBL" id="SNWR01000001">
    <property type="protein sequence ID" value="TDO40231.1"/>
    <property type="molecule type" value="Genomic_DNA"/>
</dbReference>
<evidence type="ECO:0000313" key="3">
    <source>
        <dbReference type="EMBL" id="TDO40231.1"/>
    </source>
</evidence>